<protein>
    <submittedName>
        <fullName evidence="2">Uncharacterized protein</fullName>
    </submittedName>
</protein>
<accession>A0A9P6A5C0</accession>
<name>A0A9P6A5C0_PLEER</name>
<sequence>MPADAMTSTTTEQKRISYSRDMAAHTKKQWLDAKVSIEKKQPRNKSALAGKVGHAGAPTTNGERGS</sequence>
<evidence type="ECO:0000313" key="3">
    <source>
        <dbReference type="Proteomes" id="UP000807025"/>
    </source>
</evidence>
<dbReference type="Proteomes" id="UP000807025">
    <property type="component" value="Unassembled WGS sequence"/>
</dbReference>
<keyword evidence="3" id="KW-1185">Reference proteome</keyword>
<feature type="compositionally biased region" description="Polar residues" evidence="1">
    <location>
        <begin position="1"/>
        <end position="11"/>
    </location>
</feature>
<feature type="region of interest" description="Disordered" evidence="1">
    <location>
        <begin position="1"/>
        <end position="21"/>
    </location>
</feature>
<comment type="caution">
    <text evidence="2">The sequence shown here is derived from an EMBL/GenBank/DDBJ whole genome shotgun (WGS) entry which is preliminary data.</text>
</comment>
<organism evidence="2 3">
    <name type="scientific">Pleurotus eryngii</name>
    <name type="common">Boletus of the steppes</name>
    <dbReference type="NCBI Taxonomy" id="5323"/>
    <lineage>
        <taxon>Eukaryota</taxon>
        <taxon>Fungi</taxon>
        <taxon>Dikarya</taxon>
        <taxon>Basidiomycota</taxon>
        <taxon>Agaricomycotina</taxon>
        <taxon>Agaricomycetes</taxon>
        <taxon>Agaricomycetidae</taxon>
        <taxon>Agaricales</taxon>
        <taxon>Pleurotineae</taxon>
        <taxon>Pleurotaceae</taxon>
        <taxon>Pleurotus</taxon>
    </lineage>
</organism>
<dbReference type="EMBL" id="MU154539">
    <property type="protein sequence ID" value="KAF9498044.1"/>
    <property type="molecule type" value="Genomic_DNA"/>
</dbReference>
<evidence type="ECO:0000313" key="2">
    <source>
        <dbReference type="EMBL" id="KAF9498044.1"/>
    </source>
</evidence>
<evidence type="ECO:0000256" key="1">
    <source>
        <dbReference type="SAM" id="MobiDB-lite"/>
    </source>
</evidence>
<proteinExistence type="predicted"/>
<reference evidence="2" key="1">
    <citation type="submission" date="2020-11" db="EMBL/GenBank/DDBJ databases">
        <authorList>
            <consortium name="DOE Joint Genome Institute"/>
            <person name="Ahrendt S."/>
            <person name="Riley R."/>
            <person name="Andreopoulos W."/>
            <person name="Labutti K."/>
            <person name="Pangilinan J."/>
            <person name="Ruiz-Duenas F.J."/>
            <person name="Barrasa J.M."/>
            <person name="Sanchez-Garcia M."/>
            <person name="Camarero S."/>
            <person name="Miyauchi S."/>
            <person name="Serrano A."/>
            <person name="Linde D."/>
            <person name="Babiker R."/>
            <person name="Drula E."/>
            <person name="Ayuso-Fernandez I."/>
            <person name="Pacheco R."/>
            <person name="Padilla G."/>
            <person name="Ferreira P."/>
            <person name="Barriuso J."/>
            <person name="Kellner H."/>
            <person name="Castanera R."/>
            <person name="Alfaro M."/>
            <person name="Ramirez L."/>
            <person name="Pisabarro A.G."/>
            <person name="Kuo A."/>
            <person name="Tritt A."/>
            <person name="Lipzen A."/>
            <person name="He G."/>
            <person name="Yan M."/>
            <person name="Ng V."/>
            <person name="Cullen D."/>
            <person name="Martin F."/>
            <person name="Rosso M.-N."/>
            <person name="Henrissat B."/>
            <person name="Hibbett D."/>
            <person name="Martinez A.T."/>
            <person name="Grigoriev I.V."/>
        </authorList>
    </citation>
    <scope>NUCLEOTIDE SEQUENCE</scope>
    <source>
        <strain evidence="2">ATCC 90797</strain>
    </source>
</reference>
<gene>
    <name evidence="2" type="ORF">BDN71DRAFT_1443730</name>
</gene>
<dbReference type="AlphaFoldDB" id="A0A9P6A5C0"/>
<feature type="region of interest" description="Disordered" evidence="1">
    <location>
        <begin position="37"/>
        <end position="66"/>
    </location>
</feature>